<dbReference type="PANTHER" id="PTHR33295">
    <property type="entry name" value="ATPASE"/>
    <property type="match status" value="1"/>
</dbReference>
<dbReference type="EMBL" id="JACNJD010000266">
    <property type="protein sequence ID" value="MBC8178219.1"/>
    <property type="molecule type" value="Genomic_DNA"/>
</dbReference>
<name>A0A8J6N1Y5_9DELT</name>
<dbReference type="AlphaFoldDB" id="A0A8J6N1Y5"/>
<feature type="domain" description="AAA" evidence="1">
    <location>
        <begin position="18"/>
        <end position="153"/>
    </location>
</feature>
<evidence type="ECO:0000259" key="2">
    <source>
        <dbReference type="Pfam" id="PF13635"/>
    </source>
</evidence>
<dbReference type="InterPro" id="IPR041682">
    <property type="entry name" value="AAA_14"/>
</dbReference>
<accession>A0A8J6N1Y5</accession>
<feature type="domain" description="DUF4143" evidence="2">
    <location>
        <begin position="224"/>
        <end position="390"/>
    </location>
</feature>
<evidence type="ECO:0000259" key="1">
    <source>
        <dbReference type="Pfam" id="PF13173"/>
    </source>
</evidence>
<organism evidence="3 4">
    <name type="scientific">Candidatus Desulfacyla euxinica</name>
    <dbReference type="NCBI Taxonomy" id="2841693"/>
    <lineage>
        <taxon>Bacteria</taxon>
        <taxon>Deltaproteobacteria</taxon>
        <taxon>Candidatus Desulfacyla</taxon>
    </lineage>
</organism>
<reference evidence="3 4" key="1">
    <citation type="submission" date="2020-08" db="EMBL/GenBank/DDBJ databases">
        <title>Bridging the membrane lipid divide: bacteria of the FCB group superphylum have the potential to synthesize archaeal ether lipids.</title>
        <authorList>
            <person name="Villanueva L."/>
            <person name="Von Meijenfeldt F.A.B."/>
            <person name="Westbye A.B."/>
            <person name="Yadav S."/>
            <person name="Hopmans E.C."/>
            <person name="Dutilh B.E."/>
            <person name="Sinninghe Damste J.S."/>
        </authorList>
    </citation>
    <scope>NUCLEOTIDE SEQUENCE [LARGE SCALE GENOMIC DNA]</scope>
    <source>
        <strain evidence="3">NIOZ-UU27</strain>
    </source>
</reference>
<proteinExistence type="predicted"/>
<dbReference type="Pfam" id="PF13173">
    <property type="entry name" value="AAA_14"/>
    <property type="match status" value="1"/>
</dbReference>
<dbReference type="InterPro" id="IPR025420">
    <property type="entry name" value="DUF4143"/>
</dbReference>
<dbReference type="Pfam" id="PF13635">
    <property type="entry name" value="DUF4143"/>
    <property type="match status" value="1"/>
</dbReference>
<evidence type="ECO:0000313" key="3">
    <source>
        <dbReference type="EMBL" id="MBC8178219.1"/>
    </source>
</evidence>
<dbReference type="Gene3D" id="3.40.50.300">
    <property type="entry name" value="P-loop containing nucleotide triphosphate hydrolases"/>
    <property type="match status" value="1"/>
</dbReference>
<sequence length="467" mass="52732">MNRIAEKRLSDWLDSTYRKPLIIRGARQVGKSTLVRQFADHKKLTLHEVNLERHPTLVGVFKTQDTGKILRELEFICGKGPISGKNGLLFLDEIQAAPIAIQALRYFYEDHPELPVISAGSLLEFTMSKHSFSMPVGRVEYLYLGPVTFKETLGAMEKGVLLDLLSNYHLHEIFPQSAHDQLLELQRVWFLVGGMPEAIQRFIDTNALDAVFDVHASIIETYKDDFAKYATQTDLLRLHKVFNYVPMAVGEKFKYVRVDPGEQSRELGKAVDLLEKAQIIMKACHTDASGLPLGATINRRIFKPFFLDCGLMNTICGVQWISLNELKRKSFINKGHVAEQFIAQHLAYVGKNNISPFLTYWLREGRAGNAEIDFITQLGQTIVPVEVKAGKSGSLKSLQQFVYKKKARVGVRFDLNVPSYQHVSHALSQGGESVQIEFDLLSLPLYMIEELPRIFGDIVTNGVHTQS</sequence>
<evidence type="ECO:0000313" key="4">
    <source>
        <dbReference type="Proteomes" id="UP000650524"/>
    </source>
</evidence>
<comment type="caution">
    <text evidence="3">The sequence shown here is derived from an EMBL/GenBank/DDBJ whole genome shotgun (WGS) entry which is preliminary data.</text>
</comment>
<dbReference type="Proteomes" id="UP000650524">
    <property type="component" value="Unassembled WGS sequence"/>
</dbReference>
<protein>
    <submittedName>
        <fullName evidence="3">AAA family ATPase</fullName>
    </submittedName>
</protein>
<dbReference type="SUPFAM" id="SSF52540">
    <property type="entry name" value="P-loop containing nucleoside triphosphate hydrolases"/>
    <property type="match status" value="1"/>
</dbReference>
<dbReference type="PANTHER" id="PTHR33295:SF7">
    <property type="entry name" value="ATPASE"/>
    <property type="match status" value="1"/>
</dbReference>
<dbReference type="InterPro" id="IPR027417">
    <property type="entry name" value="P-loop_NTPase"/>
</dbReference>
<gene>
    <name evidence="3" type="ORF">H8E19_12510</name>
</gene>